<organism evidence="3 4">
    <name type="scientific">Rotaria sordida</name>
    <dbReference type="NCBI Taxonomy" id="392033"/>
    <lineage>
        <taxon>Eukaryota</taxon>
        <taxon>Metazoa</taxon>
        <taxon>Spiralia</taxon>
        <taxon>Gnathifera</taxon>
        <taxon>Rotifera</taxon>
        <taxon>Eurotatoria</taxon>
        <taxon>Bdelloidea</taxon>
        <taxon>Philodinida</taxon>
        <taxon>Philodinidae</taxon>
        <taxon>Rotaria</taxon>
    </lineage>
</organism>
<dbReference type="GO" id="GO:0016324">
    <property type="term" value="C:apical plasma membrane"/>
    <property type="evidence" value="ECO:0007669"/>
    <property type="project" value="TreeGrafter"/>
</dbReference>
<dbReference type="PANTHER" id="PTHR22722">
    <property type="entry name" value="LOW-DENSITY LIPOPROTEIN RECEPTOR-RELATED PROTEIN 2-RELATED"/>
    <property type="match status" value="1"/>
</dbReference>
<dbReference type="InterPro" id="IPR002172">
    <property type="entry name" value="LDrepeatLR_classA_rpt"/>
</dbReference>
<dbReference type="EMBL" id="CAJOBE010000081">
    <property type="protein sequence ID" value="CAF3562700.1"/>
    <property type="molecule type" value="Genomic_DNA"/>
</dbReference>
<dbReference type="AlphaFoldDB" id="A0A818KJ26"/>
<evidence type="ECO:0000313" key="4">
    <source>
        <dbReference type="Proteomes" id="UP000663874"/>
    </source>
</evidence>
<protein>
    <submittedName>
        <fullName evidence="3">Uncharacterized protein</fullName>
    </submittedName>
</protein>
<dbReference type="InterPro" id="IPR036055">
    <property type="entry name" value="LDL_receptor-like_sf"/>
</dbReference>
<dbReference type="GO" id="GO:0042562">
    <property type="term" value="F:hormone binding"/>
    <property type="evidence" value="ECO:0007669"/>
    <property type="project" value="TreeGrafter"/>
</dbReference>
<dbReference type="Proteomes" id="UP000663874">
    <property type="component" value="Unassembled WGS sequence"/>
</dbReference>
<comment type="caution">
    <text evidence="2">Lacks conserved residue(s) required for the propagation of feature annotation.</text>
</comment>
<comment type="caution">
    <text evidence="3">The sequence shown here is derived from an EMBL/GenBank/DDBJ whole genome shotgun (WGS) entry which is preliminary data.</text>
</comment>
<sequence length="284" mass="32218">MTDALADTCFLVSTDKLGVEDVCGVASLLTTAETVDVEASKYEKHATLSVKGSIFSNYIGSERKIAFSGRDYALYFLSIAFIDGYIIWSDFTNHSLIRADSLDSSNKHVLLSNAINEVMTLTIYNGNNRTCVSNCNFNQHRYDPLNERCIAGSVKRNGDGFNEPRTCPQRRCTSTQLQYRYQNCTSISYVCDEIDDCSNNLDLFVMVYRQCSDGSDELNYDNRTCTHKQFTYNNGRCIASSHECDLDNDCGNNSDENPNQYLPCNNANHFRYNNEQCIPRSFQW</sequence>
<dbReference type="CDD" id="cd00112">
    <property type="entry name" value="LDLa"/>
    <property type="match status" value="1"/>
</dbReference>
<reference evidence="3" key="1">
    <citation type="submission" date="2021-02" db="EMBL/GenBank/DDBJ databases">
        <authorList>
            <person name="Nowell W R."/>
        </authorList>
    </citation>
    <scope>NUCLEOTIDE SEQUENCE</scope>
</reference>
<dbReference type="SMART" id="SM00192">
    <property type="entry name" value="LDLa"/>
    <property type="match status" value="2"/>
</dbReference>
<dbReference type="PROSITE" id="PS50068">
    <property type="entry name" value="LDLRA_2"/>
    <property type="match status" value="1"/>
</dbReference>
<dbReference type="Pfam" id="PF00057">
    <property type="entry name" value="Ldl_recept_a"/>
    <property type="match status" value="1"/>
</dbReference>
<evidence type="ECO:0000256" key="1">
    <source>
        <dbReference type="ARBA" id="ARBA00023157"/>
    </source>
</evidence>
<feature type="disulfide bond" evidence="2">
    <location>
        <begin position="225"/>
        <end position="237"/>
    </location>
</feature>
<dbReference type="GO" id="GO:0006898">
    <property type="term" value="P:receptor-mediated endocytosis"/>
    <property type="evidence" value="ECO:0007669"/>
    <property type="project" value="TreeGrafter"/>
</dbReference>
<dbReference type="InterPro" id="IPR011042">
    <property type="entry name" value="6-blade_b-propeller_TolB-like"/>
</dbReference>
<evidence type="ECO:0000256" key="2">
    <source>
        <dbReference type="PROSITE-ProRule" id="PRU00124"/>
    </source>
</evidence>
<evidence type="ECO:0000313" key="3">
    <source>
        <dbReference type="EMBL" id="CAF3562700.1"/>
    </source>
</evidence>
<keyword evidence="1 2" id="KW-1015">Disulfide bond</keyword>
<dbReference type="GO" id="GO:0043235">
    <property type="term" value="C:receptor complex"/>
    <property type="evidence" value="ECO:0007669"/>
    <property type="project" value="TreeGrafter"/>
</dbReference>
<proteinExistence type="predicted"/>
<dbReference type="InterPro" id="IPR051221">
    <property type="entry name" value="LDLR-related"/>
</dbReference>
<gene>
    <name evidence="3" type="ORF">FNK824_LOCUS1534</name>
</gene>
<dbReference type="Gene3D" id="4.10.400.10">
    <property type="entry name" value="Low-density Lipoprotein Receptor"/>
    <property type="match status" value="1"/>
</dbReference>
<dbReference type="PRINTS" id="PR00261">
    <property type="entry name" value="LDLRECEPTOR"/>
</dbReference>
<dbReference type="PANTHER" id="PTHR22722:SF14">
    <property type="entry name" value="MEGALIN, ISOFORM A"/>
    <property type="match status" value="1"/>
</dbReference>
<name>A0A818KJ26_9BILA</name>
<accession>A0A818KJ26</accession>
<dbReference type="SUPFAM" id="SSF57424">
    <property type="entry name" value="LDL receptor-like module"/>
    <property type="match status" value="1"/>
</dbReference>
<dbReference type="Gene3D" id="2.120.10.30">
    <property type="entry name" value="TolB, C-terminal domain"/>
    <property type="match status" value="1"/>
</dbReference>